<dbReference type="InParanoid" id="A0A067M569"/>
<evidence type="ECO:0000313" key="1">
    <source>
        <dbReference type="EMBL" id="KDQ10714.1"/>
    </source>
</evidence>
<accession>A0A067M569</accession>
<evidence type="ECO:0008006" key="3">
    <source>
        <dbReference type="Google" id="ProtNLM"/>
    </source>
</evidence>
<dbReference type="InterPro" id="IPR032710">
    <property type="entry name" value="NTF2-like_dom_sf"/>
</dbReference>
<sequence length="99" mass="11074">MAALDNPSSQLRAVLGWIEGHDRCDFDAAHAYCTNDFIHEILPARVGYRFTKEELKKHHKDNLANVFTGFKTEILDVIENPGHIFLHAKTVAAPSGAMQ</sequence>
<gene>
    <name evidence="1" type="ORF">BOTBODRAFT_36030</name>
</gene>
<dbReference type="SUPFAM" id="SSF54427">
    <property type="entry name" value="NTF2-like"/>
    <property type="match status" value="1"/>
</dbReference>
<keyword evidence="2" id="KW-1185">Reference proteome</keyword>
<dbReference type="EMBL" id="KL198065">
    <property type="protein sequence ID" value="KDQ10714.1"/>
    <property type="molecule type" value="Genomic_DNA"/>
</dbReference>
<name>A0A067M569_BOTB1</name>
<dbReference type="OrthoDB" id="3245946at2759"/>
<protein>
    <recommendedName>
        <fullName evidence="3">SnoaL-like domain-containing protein</fullName>
    </recommendedName>
</protein>
<organism evidence="1 2">
    <name type="scientific">Botryobasidium botryosum (strain FD-172 SS1)</name>
    <dbReference type="NCBI Taxonomy" id="930990"/>
    <lineage>
        <taxon>Eukaryota</taxon>
        <taxon>Fungi</taxon>
        <taxon>Dikarya</taxon>
        <taxon>Basidiomycota</taxon>
        <taxon>Agaricomycotina</taxon>
        <taxon>Agaricomycetes</taxon>
        <taxon>Cantharellales</taxon>
        <taxon>Botryobasidiaceae</taxon>
        <taxon>Botryobasidium</taxon>
    </lineage>
</organism>
<dbReference type="Gene3D" id="3.10.450.50">
    <property type="match status" value="1"/>
</dbReference>
<dbReference type="Proteomes" id="UP000027195">
    <property type="component" value="Unassembled WGS sequence"/>
</dbReference>
<proteinExistence type="predicted"/>
<dbReference type="AlphaFoldDB" id="A0A067M569"/>
<reference evidence="2" key="1">
    <citation type="journal article" date="2014" name="Proc. Natl. Acad. Sci. U.S.A.">
        <title>Extensive sampling of basidiomycete genomes demonstrates inadequacy of the white-rot/brown-rot paradigm for wood decay fungi.</title>
        <authorList>
            <person name="Riley R."/>
            <person name="Salamov A.A."/>
            <person name="Brown D.W."/>
            <person name="Nagy L.G."/>
            <person name="Floudas D."/>
            <person name="Held B.W."/>
            <person name="Levasseur A."/>
            <person name="Lombard V."/>
            <person name="Morin E."/>
            <person name="Otillar R."/>
            <person name="Lindquist E.A."/>
            <person name="Sun H."/>
            <person name="LaButti K.M."/>
            <person name="Schmutz J."/>
            <person name="Jabbour D."/>
            <person name="Luo H."/>
            <person name="Baker S.E."/>
            <person name="Pisabarro A.G."/>
            <person name="Walton J.D."/>
            <person name="Blanchette R.A."/>
            <person name="Henrissat B."/>
            <person name="Martin F."/>
            <person name="Cullen D."/>
            <person name="Hibbett D.S."/>
            <person name="Grigoriev I.V."/>
        </authorList>
    </citation>
    <scope>NUCLEOTIDE SEQUENCE [LARGE SCALE GENOMIC DNA]</scope>
    <source>
        <strain evidence="2">FD-172 SS1</strain>
    </source>
</reference>
<evidence type="ECO:0000313" key="2">
    <source>
        <dbReference type="Proteomes" id="UP000027195"/>
    </source>
</evidence>
<dbReference type="HOGENOM" id="CLU_156675_0_0_1"/>